<evidence type="ECO:0000313" key="5">
    <source>
        <dbReference type="EMBL" id="TRZ57242.1"/>
    </source>
</evidence>
<keyword evidence="1" id="KW-0285">Flavoprotein</keyword>
<evidence type="ECO:0000256" key="2">
    <source>
        <dbReference type="ARBA" id="ARBA00022827"/>
    </source>
</evidence>
<evidence type="ECO:0000256" key="4">
    <source>
        <dbReference type="ARBA" id="ARBA00023002"/>
    </source>
</evidence>
<comment type="caution">
    <text evidence="5">The sequence shown here is derived from an EMBL/GenBank/DDBJ whole genome shotgun (WGS) entry which is preliminary data.</text>
</comment>
<dbReference type="Proteomes" id="UP001165882">
    <property type="component" value="Unassembled WGS sequence"/>
</dbReference>
<reference evidence="5 6" key="1">
    <citation type="journal article" date="2019" name="Biocontrol Sci. Technol.">
        <title>Pseudomonas putida strain B2017 produced as technical grade active ingredient controls fungal and bacterial crop diseases.</title>
        <authorList>
            <person name="Oliver C."/>
            <person name="Hernandez I."/>
            <person name="Caminal M."/>
            <person name="Lara J.M."/>
            <person name="Fernandez C."/>
        </authorList>
    </citation>
    <scope>NUCLEOTIDE SEQUENCE [LARGE SCALE GENOMIC DNA]</scope>
    <source>
        <strain evidence="5 6">B2017</strain>
    </source>
</reference>
<name>A0ABY3CYX7_9PSED</name>
<dbReference type="PANTHER" id="PTHR43098">
    <property type="entry name" value="L-ORNITHINE N(5)-MONOOXYGENASE-RELATED"/>
    <property type="match status" value="1"/>
</dbReference>
<keyword evidence="6" id="KW-1185">Reference proteome</keyword>
<protein>
    <submittedName>
        <fullName evidence="5">NAD(P)/FAD-dependent oxidoreductase</fullName>
    </submittedName>
</protein>
<keyword evidence="2" id="KW-0274">FAD</keyword>
<feature type="non-terminal residue" evidence="5">
    <location>
        <position position="1"/>
    </location>
</feature>
<proteinExistence type="predicted"/>
<evidence type="ECO:0000313" key="6">
    <source>
        <dbReference type="Proteomes" id="UP001165882"/>
    </source>
</evidence>
<dbReference type="Gene3D" id="3.50.50.60">
    <property type="entry name" value="FAD/NAD(P)-binding domain"/>
    <property type="match status" value="1"/>
</dbReference>
<keyword evidence="4" id="KW-0560">Oxidoreductase</keyword>
<keyword evidence="3" id="KW-0521">NADP</keyword>
<gene>
    <name evidence="5" type="ORF">DZA28_29875</name>
</gene>
<dbReference type="PANTHER" id="PTHR43098:SF5">
    <property type="entry name" value="DUAL-FUNCTIONAL MONOOXYGENASE_METHYLTRANSFERASE PSOF"/>
    <property type="match status" value="1"/>
</dbReference>
<organism evidence="5 6">
    <name type="scientific">Pseudomonas alloputida</name>
    <dbReference type="NCBI Taxonomy" id="1940621"/>
    <lineage>
        <taxon>Bacteria</taxon>
        <taxon>Pseudomonadati</taxon>
        <taxon>Pseudomonadota</taxon>
        <taxon>Gammaproteobacteria</taxon>
        <taxon>Pseudomonadales</taxon>
        <taxon>Pseudomonadaceae</taxon>
        <taxon>Pseudomonas</taxon>
    </lineage>
</organism>
<dbReference type="EMBL" id="QWEF01000014">
    <property type="protein sequence ID" value="TRZ57242.1"/>
    <property type="molecule type" value="Genomic_DNA"/>
</dbReference>
<dbReference type="InterPro" id="IPR050775">
    <property type="entry name" value="FAD-binding_Monooxygenases"/>
</dbReference>
<dbReference type="InterPro" id="IPR036188">
    <property type="entry name" value="FAD/NAD-bd_sf"/>
</dbReference>
<evidence type="ECO:0000256" key="3">
    <source>
        <dbReference type="ARBA" id="ARBA00022857"/>
    </source>
</evidence>
<sequence>LYAKRPLCDSGYYATYNRPNVSLLDVKANPIAEITPKGVKTADGVEHELDMLIFATGFDAVDGNYTKIDIRGRKGLTIQDHWKAGPTSYLGVANVNYPNMFMVLGPNGPFTNLPPSIETQVEWISDLIQETNAKNLKTVEPTPEAEACWTKTCQDIANMTLFPKAESWIFGANIPGKTNTVYFYLAGLGAYRQQLTEVRNQGYQGFQFQ</sequence>
<evidence type="ECO:0000256" key="1">
    <source>
        <dbReference type="ARBA" id="ARBA00022630"/>
    </source>
</evidence>
<dbReference type="SUPFAM" id="SSF51905">
    <property type="entry name" value="FAD/NAD(P)-binding domain"/>
    <property type="match status" value="1"/>
</dbReference>
<accession>A0ABY3CYX7</accession>